<dbReference type="STRING" id="1802758.A3A96_00845"/>
<evidence type="ECO:0000313" key="2">
    <source>
        <dbReference type="Proteomes" id="UP000177707"/>
    </source>
</evidence>
<dbReference type="AlphaFoldDB" id="A0A1G2TYM3"/>
<dbReference type="EMBL" id="MHWB01000004">
    <property type="protein sequence ID" value="OHB02406.1"/>
    <property type="molecule type" value="Genomic_DNA"/>
</dbReference>
<gene>
    <name evidence="1" type="ORF">A3A96_00845</name>
</gene>
<comment type="caution">
    <text evidence="1">The sequence shown here is derived from an EMBL/GenBank/DDBJ whole genome shotgun (WGS) entry which is preliminary data.</text>
</comment>
<organism evidence="1 2">
    <name type="scientific">Candidatus Zambryskibacteria bacterium RIFCSPLOWO2_01_FULL_39_39</name>
    <dbReference type="NCBI Taxonomy" id="1802758"/>
    <lineage>
        <taxon>Bacteria</taxon>
        <taxon>Candidatus Zambryskiibacteriota</taxon>
    </lineage>
</organism>
<name>A0A1G2TYM3_9BACT</name>
<dbReference type="Proteomes" id="UP000177707">
    <property type="component" value="Unassembled WGS sequence"/>
</dbReference>
<proteinExistence type="predicted"/>
<evidence type="ECO:0000313" key="1">
    <source>
        <dbReference type="EMBL" id="OHB02406.1"/>
    </source>
</evidence>
<sequence length="113" mass="13017">MKKAIKIILILGLVTLIIFLVVGRQSKTRSDDVIDLENDLVTENESTVSNLNIANREMVQVKFSWEVNGIKYNDALNITKEEYDKLNEEDIKKMKEERFVNWAKTVNAGSKQE</sequence>
<accession>A0A1G2TYM3</accession>
<reference evidence="1 2" key="1">
    <citation type="journal article" date="2016" name="Nat. Commun.">
        <title>Thousands of microbial genomes shed light on interconnected biogeochemical processes in an aquifer system.</title>
        <authorList>
            <person name="Anantharaman K."/>
            <person name="Brown C.T."/>
            <person name="Hug L.A."/>
            <person name="Sharon I."/>
            <person name="Castelle C.J."/>
            <person name="Probst A.J."/>
            <person name="Thomas B.C."/>
            <person name="Singh A."/>
            <person name="Wilkins M.J."/>
            <person name="Karaoz U."/>
            <person name="Brodie E.L."/>
            <person name="Williams K.H."/>
            <person name="Hubbard S.S."/>
            <person name="Banfield J.F."/>
        </authorList>
    </citation>
    <scope>NUCLEOTIDE SEQUENCE [LARGE SCALE GENOMIC DNA]</scope>
</reference>
<protein>
    <submittedName>
        <fullName evidence="1">Uncharacterized protein</fullName>
    </submittedName>
</protein>